<protein>
    <submittedName>
        <fullName evidence="11">Predicted tail fiber protein</fullName>
    </submittedName>
</protein>
<evidence type="ECO:0000256" key="7">
    <source>
        <dbReference type="ARBA" id="ARBA00023296"/>
    </source>
</evidence>
<comment type="subcellular location">
    <subcellularLocation>
        <location evidence="1">Virion</location>
    </subcellularLocation>
</comment>
<dbReference type="InterPro" id="IPR036691">
    <property type="entry name" value="Endo/exonu/phosph_ase_sf"/>
</dbReference>
<evidence type="ECO:0000313" key="12">
    <source>
        <dbReference type="Proteomes" id="UP000019157"/>
    </source>
</evidence>
<keyword evidence="3" id="KW-1227">Viral tail protein</keyword>
<dbReference type="SUPFAM" id="SSF56219">
    <property type="entry name" value="DNase I-like"/>
    <property type="match status" value="1"/>
</dbReference>
<dbReference type="Pfam" id="PF18668">
    <property type="entry name" value="Tail_spike_N"/>
    <property type="match status" value="1"/>
</dbReference>
<proteinExistence type="predicted"/>
<dbReference type="Gene3D" id="3.60.10.10">
    <property type="entry name" value="Endonuclease/exonuclease/phosphatase"/>
    <property type="match status" value="1"/>
</dbReference>
<dbReference type="EMBL" id="HG818824">
    <property type="protein sequence ID" value="CDM21632.1"/>
    <property type="molecule type" value="Genomic_DNA"/>
</dbReference>
<evidence type="ECO:0000259" key="10">
    <source>
        <dbReference type="Pfam" id="PF18668"/>
    </source>
</evidence>
<keyword evidence="2" id="KW-0945">Host-virus interaction</keyword>
<evidence type="ECO:0000256" key="2">
    <source>
        <dbReference type="ARBA" id="ARBA00022581"/>
    </source>
</evidence>
<feature type="domain" description="Tail spike TSP1/Gp66 N-terminal" evidence="10">
    <location>
        <begin position="160"/>
        <end position="210"/>
    </location>
</feature>
<dbReference type="RefSeq" id="YP_009004203.1">
    <property type="nucleotide sequence ID" value="NC_023548.1"/>
</dbReference>
<dbReference type="Gene3D" id="2.10.10.80">
    <property type="match status" value="1"/>
</dbReference>
<evidence type="ECO:0000313" key="11">
    <source>
        <dbReference type="EMBL" id="CDM21632.1"/>
    </source>
</evidence>
<keyword evidence="7" id="KW-1160">Virus entry into host cell</keyword>
<dbReference type="GeneID" id="18499560"/>
<dbReference type="OrthoDB" id="499at10239"/>
<dbReference type="InterPro" id="IPR005604">
    <property type="entry name" value="Phage_T7_tail_fibre-like_N"/>
</dbReference>
<dbReference type="GO" id="GO:0098671">
    <property type="term" value="P:adhesion receptor-mediated virion attachment to host cell"/>
    <property type="evidence" value="ECO:0007669"/>
    <property type="project" value="UniProtKB-KW"/>
</dbReference>
<feature type="domain" description="Bacteriophage T7 tail fibre protein-like N-terminal" evidence="9">
    <location>
        <begin position="13"/>
        <end position="113"/>
    </location>
</feature>
<keyword evidence="6" id="KW-1233">Viral attachment to host adhesion receptor</keyword>
<accession>W6PNE5</accession>
<dbReference type="GO" id="GO:0003824">
    <property type="term" value="F:catalytic activity"/>
    <property type="evidence" value="ECO:0007669"/>
    <property type="project" value="InterPro"/>
</dbReference>
<feature type="domain" description="Endonuclease/exonuclease/phosphatase" evidence="8">
    <location>
        <begin position="250"/>
        <end position="463"/>
    </location>
</feature>
<dbReference type="InterPro" id="IPR005135">
    <property type="entry name" value="Endo/exonuclease/phosphatase"/>
</dbReference>
<dbReference type="GO" id="GO:0046718">
    <property type="term" value="P:symbiont entry into host cell"/>
    <property type="evidence" value="ECO:0007669"/>
    <property type="project" value="UniProtKB-KW"/>
</dbReference>
<evidence type="ECO:0000256" key="6">
    <source>
        <dbReference type="ARBA" id="ARBA00023165"/>
    </source>
</evidence>
<dbReference type="Pfam" id="PF03372">
    <property type="entry name" value="Exo_endo_phos"/>
    <property type="match status" value="1"/>
</dbReference>
<dbReference type="Pfam" id="PF03906">
    <property type="entry name" value="Phage_T7_tail"/>
    <property type="match status" value="1"/>
</dbReference>
<evidence type="ECO:0000256" key="3">
    <source>
        <dbReference type="ARBA" id="ARBA00022732"/>
    </source>
</evidence>
<dbReference type="InterPro" id="IPR040775">
    <property type="entry name" value="Tail_spike_N"/>
</dbReference>
<name>W6PNE5_9CAUD</name>
<evidence type="ECO:0000256" key="5">
    <source>
        <dbReference type="ARBA" id="ARBA00022844"/>
    </source>
</evidence>
<keyword evidence="5" id="KW-0946">Virion</keyword>
<evidence type="ECO:0000259" key="9">
    <source>
        <dbReference type="Pfam" id="PF03906"/>
    </source>
</evidence>
<sequence>MAESTIIQYPVGSQQYAIPFDYLARKFVVVSFINSNNPSDNIELRQGVDFQFLDQRNIELTIEATTQDIVQIRRFTDVELLVDFRDGSVLTANDLTTSELQAIHIAEEGRDQTYGLAQQFAEEAKSAAEASQEALDEVMAQAKWGYTAVGSFELGVPTPGVTLRNQAVSWGLGDDTAYYIWEGVLPKEVPEDSSPELTGGIAPGAWRYVGYNINVIKQQLAGDIPFKYESSPRANQGRILNHSPQTIRIATWNVWGGGSGHLYGNLGSPERYRDLQERILHRQLDFCGLQEFYTNYRYPVSMLQIFPLNTAFHGVVEPYNHVTGVVARNFNYGNVTLCVDSVISNTNHVYANAGNTDDKESRGYVRTVANIRGTRVAFYVTHMSYMTNRLIPMFTELVNAVKLDPETKIVVMGDFNTDREDLFKLFTDEGFVSHNNKEFNTNNTGGTWYIDNILTKGFGAVVEKGTQDSAAKLADHKMFFVEMEV</sequence>
<evidence type="ECO:0000256" key="4">
    <source>
        <dbReference type="ARBA" id="ARBA00022804"/>
    </source>
</evidence>
<reference evidence="11 12" key="1">
    <citation type="journal article" date="2014" name="Genome Announc.">
        <title>Complete Genome Sequences of Two Citrobacter rodentium Bacteriophages, CR8 and CR44b.</title>
        <authorList>
            <person name="Toribio A.L."/>
            <person name="Pickard D."/>
            <person name="Cerdeno-Tarraga A.M."/>
            <person name="Petty N.K."/>
            <person name="Thomson N."/>
            <person name="Salmond G."/>
            <person name="Dougan G."/>
        </authorList>
    </citation>
    <scope>NUCLEOTIDE SEQUENCE [LARGE SCALE GENOMIC DNA]</scope>
</reference>
<evidence type="ECO:0000256" key="1">
    <source>
        <dbReference type="ARBA" id="ARBA00004328"/>
    </source>
</evidence>
<organism evidence="11 12">
    <name type="scientific">Citrobacter phage CR8</name>
    <dbReference type="NCBI Taxonomy" id="1455076"/>
    <lineage>
        <taxon>Viruses</taxon>
        <taxon>Duplodnaviria</taxon>
        <taxon>Heunggongvirae</taxon>
        <taxon>Uroviricota</taxon>
        <taxon>Caudoviricetes</taxon>
        <taxon>Autographivirales</taxon>
        <taxon>Autotranscriptaviridae</taxon>
        <taxon>Studiervirinae</taxon>
        <taxon>Caroctavirus</taxon>
        <taxon>Caroctavirus CR8</taxon>
    </lineage>
</organism>
<gene>
    <name evidence="11" type="primary">17</name>
</gene>
<dbReference type="GO" id="GO:0098015">
    <property type="term" value="C:virus tail"/>
    <property type="evidence" value="ECO:0007669"/>
    <property type="project" value="UniProtKB-KW"/>
</dbReference>
<dbReference type="KEGG" id="vg:18499560"/>
<keyword evidence="4" id="KW-1161">Viral attachment to host cell</keyword>
<dbReference type="Proteomes" id="UP000019157">
    <property type="component" value="Segment"/>
</dbReference>
<keyword evidence="12" id="KW-1185">Reference proteome</keyword>
<evidence type="ECO:0000259" key="8">
    <source>
        <dbReference type="Pfam" id="PF03372"/>
    </source>
</evidence>